<evidence type="ECO:0000313" key="1">
    <source>
        <dbReference type="EMBL" id="RRT81753.1"/>
    </source>
</evidence>
<name>A0A427AZR1_ENSVE</name>
<dbReference type="EMBL" id="AMZH03000833">
    <property type="protein sequence ID" value="RRT81753.1"/>
    <property type="molecule type" value="Genomic_DNA"/>
</dbReference>
<proteinExistence type="predicted"/>
<dbReference type="AlphaFoldDB" id="A0A427AZR1"/>
<protein>
    <submittedName>
        <fullName evidence="1">Uncharacterized protein</fullName>
    </submittedName>
</protein>
<sequence>MGCCRLVGPSHSLCHAASCLLSRVPQAGQPVASALPCRQSCYWPPAVRCATDRLGLRIFQLTLHRPGQHPMYIRLGDTVTWLSDVAEVGVSCYGVGGPTIIGPIKFHRLHQF</sequence>
<evidence type="ECO:0000313" key="2">
    <source>
        <dbReference type="Proteomes" id="UP000287651"/>
    </source>
</evidence>
<gene>
    <name evidence="1" type="ORF">B296_00017719</name>
</gene>
<dbReference type="Proteomes" id="UP000287651">
    <property type="component" value="Unassembled WGS sequence"/>
</dbReference>
<reference evidence="1 2" key="1">
    <citation type="journal article" date="2014" name="Agronomy (Basel)">
        <title>A Draft Genome Sequence for Ensete ventricosum, the Drought-Tolerant Tree Against Hunger.</title>
        <authorList>
            <person name="Harrison J."/>
            <person name="Moore K.A."/>
            <person name="Paszkiewicz K."/>
            <person name="Jones T."/>
            <person name="Grant M."/>
            <person name="Ambacheew D."/>
            <person name="Muzemil S."/>
            <person name="Studholme D.J."/>
        </authorList>
    </citation>
    <scope>NUCLEOTIDE SEQUENCE [LARGE SCALE GENOMIC DNA]</scope>
</reference>
<comment type="caution">
    <text evidence="1">The sequence shown here is derived from an EMBL/GenBank/DDBJ whole genome shotgun (WGS) entry which is preliminary data.</text>
</comment>
<accession>A0A427AZR1</accession>
<organism evidence="1 2">
    <name type="scientific">Ensete ventricosum</name>
    <name type="common">Abyssinian banana</name>
    <name type="synonym">Musa ensete</name>
    <dbReference type="NCBI Taxonomy" id="4639"/>
    <lineage>
        <taxon>Eukaryota</taxon>
        <taxon>Viridiplantae</taxon>
        <taxon>Streptophyta</taxon>
        <taxon>Embryophyta</taxon>
        <taxon>Tracheophyta</taxon>
        <taxon>Spermatophyta</taxon>
        <taxon>Magnoliopsida</taxon>
        <taxon>Liliopsida</taxon>
        <taxon>Zingiberales</taxon>
        <taxon>Musaceae</taxon>
        <taxon>Ensete</taxon>
    </lineage>
</organism>